<proteinExistence type="predicted"/>
<dbReference type="Gene3D" id="1.50.10.100">
    <property type="entry name" value="Chondroitin AC/alginate lyase"/>
    <property type="match status" value="1"/>
</dbReference>
<dbReference type="InterPro" id="IPR008929">
    <property type="entry name" value="Chondroitin_lyas"/>
</dbReference>
<dbReference type="AlphaFoldDB" id="A0A411HKX4"/>
<evidence type="ECO:0000313" key="1">
    <source>
        <dbReference type="EMBL" id="QBB71179.1"/>
    </source>
</evidence>
<name>A0A411HKX4_9GAMM</name>
<dbReference type="KEGG" id="xbc:ELE36_12905"/>
<accession>A0A411HKX4</accession>
<dbReference type="Proteomes" id="UP000291562">
    <property type="component" value="Chromosome"/>
</dbReference>
<gene>
    <name evidence="1" type="ORF">ELE36_12905</name>
</gene>
<dbReference type="EMBL" id="CP035704">
    <property type="protein sequence ID" value="QBB71179.1"/>
    <property type="molecule type" value="Genomic_DNA"/>
</dbReference>
<keyword evidence="2" id="KW-1185">Reference proteome</keyword>
<dbReference type="RefSeq" id="WP_129833930.1">
    <property type="nucleotide sequence ID" value="NZ_CP035704.1"/>
</dbReference>
<evidence type="ECO:0000313" key="2">
    <source>
        <dbReference type="Proteomes" id="UP000291562"/>
    </source>
</evidence>
<dbReference type="Gene3D" id="2.70.98.70">
    <property type="match status" value="1"/>
</dbReference>
<sequence length="917" mass="99779">MSALRFAAVFSIEQACPISSSGPAQENNASFVRRSNIMRPPWRQVFFGIVAWTATTIFAHAQSADHIFADSFEFTTKLAQPDIAIAFSDASVWTPLKARCERDLATVIEDIYAGFDWRQAAQDYGICYNVALMKGDARAPLYSKKAVAILKTLSRSFPVIAVNQNHQFLGFGDGLKKSFTLPMPPLAGAVVRVFENTAAVTQFTYTSTPQQDITQQFDKRALYPVLRISASQDGAISNSPAEYVQEVDFHISMRDDDIAAGTSYFNVLHWIGTNHPSPTYYVATNLNENNTEISAGKFSISGTTLLFNTAPIATQSLFVQYVGSDYTQTSNLMGGVESVKPDGPGYDMRAMNVGLAYGYDAVRHSPDLTAGLRKEFYTVLNQQVDWYTQAGYEGPHVYSNPIGNYYIRGYLMGTFFTAYATDTDNPRAMSGGDLKPLAHSLLMQTFNRMQAVLPDAYGPQGQYSEGTNEDMLQLFDAWKRLSPSEGVAEDLASISTWNANLVPATIHGTKPDRVTFYDGGDWDGLPAKPLVESMQAFLKYQPNHSMAPYARQYLADVGSPVAGAKADYKTGASSFPLSYLAKFTGPMYARSDWGTVAVWVSMADGLVLEDHQHRDAGHITLQRGADYLVINSGGYGITETLPSHNTLGFDDRGAGDHIVYPPGQGYWGDNAKITKYIDQGTFVYGLADIGNAYVNNDGVTNSVTRAARTLVYIRPNVVFVHDQMQVAKAAIKKIFNLNFNAPSLVQSGDVFSAAHGNSKVFMRALVPANPVPTITHLDYNDGHSNVSNYQLTTSGQTSGTFLHLFQLTDSGQATMAKSTYVASADGREQGAEVDLGTRRWIVMAATVTPPVLNTSALVYSVPQSCPCTHVITDLMASTGYQITILGGAGSTIQATSDANGLLTFQTENAATTGVQIH</sequence>
<protein>
    <submittedName>
        <fullName evidence="1">Uncharacterized protein</fullName>
    </submittedName>
</protein>
<organism evidence="1 2">
    <name type="scientific">Pseudolysobacter antarcticus</name>
    <dbReference type="NCBI Taxonomy" id="2511995"/>
    <lineage>
        <taxon>Bacteria</taxon>
        <taxon>Pseudomonadati</taxon>
        <taxon>Pseudomonadota</taxon>
        <taxon>Gammaproteobacteria</taxon>
        <taxon>Lysobacterales</taxon>
        <taxon>Rhodanobacteraceae</taxon>
        <taxon>Pseudolysobacter</taxon>
    </lineage>
</organism>
<reference evidence="1 2" key="1">
    <citation type="submission" date="2019-01" db="EMBL/GenBank/DDBJ databases">
        <title>Pseudolysobacter antarctica gen. nov., sp. nov., isolated from Fildes Peninsula, Antarctica.</title>
        <authorList>
            <person name="Wei Z."/>
            <person name="Peng F."/>
        </authorList>
    </citation>
    <scope>NUCLEOTIDE SEQUENCE [LARGE SCALE GENOMIC DNA]</scope>
    <source>
        <strain evidence="1 2">AQ6-296</strain>
    </source>
</reference>
<dbReference type="OrthoDB" id="283584at2"/>